<feature type="transmembrane region" description="Helical" evidence="1">
    <location>
        <begin position="6"/>
        <end position="22"/>
    </location>
</feature>
<comment type="caution">
    <text evidence="2">The sequence shown here is derived from an EMBL/GenBank/DDBJ whole genome shotgun (WGS) entry which is preliminary data.</text>
</comment>
<protein>
    <submittedName>
        <fullName evidence="2">DUF1453 family protein</fullName>
    </submittedName>
</protein>
<keyword evidence="3" id="KW-1185">Reference proteome</keyword>
<keyword evidence="1" id="KW-1133">Transmembrane helix</keyword>
<reference evidence="2 3" key="1">
    <citation type="submission" date="2024-09" db="EMBL/GenBank/DDBJ databases">
        <authorList>
            <person name="Lee S.D."/>
        </authorList>
    </citation>
    <scope>NUCLEOTIDE SEQUENCE [LARGE SCALE GENOMIC DNA]</scope>
    <source>
        <strain evidence="2 3">N1-5</strain>
    </source>
</reference>
<keyword evidence="1" id="KW-0472">Membrane</keyword>
<keyword evidence="1" id="KW-0812">Transmembrane</keyword>
<gene>
    <name evidence="2" type="ORF">ACEZDJ_31845</name>
</gene>
<organism evidence="2 3">
    <name type="scientific">Streptacidiphilus cavernicola</name>
    <dbReference type="NCBI Taxonomy" id="3342716"/>
    <lineage>
        <taxon>Bacteria</taxon>
        <taxon>Bacillati</taxon>
        <taxon>Actinomycetota</taxon>
        <taxon>Actinomycetes</taxon>
        <taxon>Kitasatosporales</taxon>
        <taxon>Streptomycetaceae</taxon>
        <taxon>Streptacidiphilus</taxon>
    </lineage>
</organism>
<dbReference type="Proteomes" id="UP001592528">
    <property type="component" value="Unassembled WGS sequence"/>
</dbReference>
<name>A0ABV6UWQ0_9ACTN</name>
<feature type="transmembrane region" description="Helical" evidence="1">
    <location>
        <begin position="129"/>
        <end position="147"/>
    </location>
</feature>
<feature type="transmembrane region" description="Helical" evidence="1">
    <location>
        <begin position="58"/>
        <end position="80"/>
    </location>
</feature>
<sequence length="162" mass="17111">MGSTANVALTVVVVIYVVVRQFRARRIASDSRRMLVVPAVLAVLALRDHSLIDHAHRTASVALLVVSILLEVAMGFAWGFTTRVWRDASGTVWAKGTVATGFAWVGMIVARIALYAVGSAMGVAEGQGVLLLSLAAVLLVRTAVVSWRARETGPSYGVPAVG</sequence>
<feature type="transmembrane region" description="Helical" evidence="1">
    <location>
        <begin position="92"/>
        <end position="117"/>
    </location>
</feature>
<accession>A0ABV6UWQ0</accession>
<evidence type="ECO:0000313" key="3">
    <source>
        <dbReference type="Proteomes" id="UP001592528"/>
    </source>
</evidence>
<evidence type="ECO:0000313" key="2">
    <source>
        <dbReference type="EMBL" id="MFC1405894.1"/>
    </source>
</evidence>
<proteinExistence type="predicted"/>
<dbReference type="EMBL" id="JBHEZZ010000024">
    <property type="protein sequence ID" value="MFC1405894.1"/>
    <property type="molecule type" value="Genomic_DNA"/>
</dbReference>
<evidence type="ECO:0000256" key="1">
    <source>
        <dbReference type="SAM" id="Phobius"/>
    </source>
</evidence>
<dbReference type="RefSeq" id="WP_030259076.1">
    <property type="nucleotide sequence ID" value="NZ_JBHEZZ010000024.1"/>
</dbReference>